<accession>A0A0C3L1R1</accession>
<dbReference type="Pfam" id="PF07714">
    <property type="entry name" value="PK_Tyr_Ser-Thr"/>
    <property type="match status" value="1"/>
</dbReference>
<dbReference type="InterPro" id="IPR019734">
    <property type="entry name" value="TPR_rpt"/>
</dbReference>
<dbReference type="InterPro" id="IPR008271">
    <property type="entry name" value="Ser/Thr_kinase_AS"/>
</dbReference>
<dbReference type="SUPFAM" id="SSF56112">
    <property type="entry name" value="Protein kinase-like (PK-like)"/>
    <property type="match status" value="1"/>
</dbReference>
<dbReference type="Proteomes" id="UP000054248">
    <property type="component" value="Unassembled WGS sequence"/>
</dbReference>
<name>A0A0C3L1R1_9AGAM</name>
<evidence type="ECO:0000256" key="1">
    <source>
        <dbReference type="ARBA" id="ARBA00022741"/>
    </source>
</evidence>
<dbReference type="PROSITE" id="PS50011">
    <property type="entry name" value="PROTEIN_KINASE_DOM"/>
    <property type="match status" value="1"/>
</dbReference>
<keyword evidence="1" id="KW-0547">Nucleotide-binding</keyword>
<reference evidence="4 5" key="1">
    <citation type="submission" date="2014-04" db="EMBL/GenBank/DDBJ databases">
        <authorList>
            <consortium name="DOE Joint Genome Institute"/>
            <person name="Kuo A."/>
            <person name="Girlanda M."/>
            <person name="Perotto S."/>
            <person name="Kohler A."/>
            <person name="Nagy L.G."/>
            <person name="Floudas D."/>
            <person name="Copeland A."/>
            <person name="Barry K.W."/>
            <person name="Cichocki N."/>
            <person name="Veneault-Fourrey C."/>
            <person name="LaButti K."/>
            <person name="Lindquist E.A."/>
            <person name="Lipzen A."/>
            <person name="Lundell T."/>
            <person name="Morin E."/>
            <person name="Murat C."/>
            <person name="Sun H."/>
            <person name="Tunlid A."/>
            <person name="Henrissat B."/>
            <person name="Grigoriev I.V."/>
            <person name="Hibbett D.S."/>
            <person name="Martin F."/>
            <person name="Nordberg H.P."/>
            <person name="Cantor M.N."/>
            <person name="Hua S.X."/>
        </authorList>
    </citation>
    <scope>NUCLEOTIDE SEQUENCE [LARGE SCALE GENOMIC DNA]</scope>
    <source>
        <strain evidence="4 5">MUT 4182</strain>
    </source>
</reference>
<reference evidence="5" key="2">
    <citation type="submission" date="2015-01" db="EMBL/GenBank/DDBJ databases">
        <title>Evolutionary Origins and Diversification of the Mycorrhizal Mutualists.</title>
        <authorList>
            <consortium name="DOE Joint Genome Institute"/>
            <consortium name="Mycorrhizal Genomics Consortium"/>
            <person name="Kohler A."/>
            <person name="Kuo A."/>
            <person name="Nagy L.G."/>
            <person name="Floudas D."/>
            <person name="Copeland A."/>
            <person name="Barry K.W."/>
            <person name="Cichocki N."/>
            <person name="Veneault-Fourrey C."/>
            <person name="LaButti K."/>
            <person name="Lindquist E.A."/>
            <person name="Lipzen A."/>
            <person name="Lundell T."/>
            <person name="Morin E."/>
            <person name="Murat C."/>
            <person name="Riley R."/>
            <person name="Ohm R."/>
            <person name="Sun H."/>
            <person name="Tunlid A."/>
            <person name="Henrissat B."/>
            <person name="Grigoriev I.V."/>
            <person name="Hibbett D.S."/>
            <person name="Martin F."/>
        </authorList>
    </citation>
    <scope>NUCLEOTIDE SEQUENCE [LARGE SCALE GENOMIC DNA]</scope>
    <source>
        <strain evidence="5">MUT 4182</strain>
    </source>
</reference>
<dbReference type="InterPro" id="IPR051681">
    <property type="entry name" value="Ser/Thr_Kinases-Pseudokinases"/>
</dbReference>
<gene>
    <name evidence="4" type="ORF">M407DRAFT_23112</name>
</gene>
<proteinExistence type="predicted"/>
<evidence type="ECO:0000313" key="4">
    <source>
        <dbReference type="EMBL" id="KIO27683.1"/>
    </source>
</evidence>
<dbReference type="GO" id="GO:0005524">
    <property type="term" value="F:ATP binding"/>
    <property type="evidence" value="ECO:0007669"/>
    <property type="project" value="UniProtKB-KW"/>
</dbReference>
<organism evidence="4 5">
    <name type="scientific">Tulasnella calospora MUT 4182</name>
    <dbReference type="NCBI Taxonomy" id="1051891"/>
    <lineage>
        <taxon>Eukaryota</taxon>
        <taxon>Fungi</taxon>
        <taxon>Dikarya</taxon>
        <taxon>Basidiomycota</taxon>
        <taxon>Agaricomycotina</taxon>
        <taxon>Agaricomycetes</taxon>
        <taxon>Cantharellales</taxon>
        <taxon>Tulasnellaceae</taxon>
        <taxon>Tulasnella</taxon>
    </lineage>
</organism>
<evidence type="ECO:0000259" key="3">
    <source>
        <dbReference type="PROSITE" id="PS50011"/>
    </source>
</evidence>
<evidence type="ECO:0000313" key="5">
    <source>
        <dbReference type="Proteomes" id="UP000054248"/>
    </source>
</evidence>
<dbReference type="SMART" id="SM00028">
    <property type="entry name" value="TPR"/>
    <property type="match status" value="7"/>
</dbReference>
<dbReference type="InterPro" id="IPR000719">
    <property type="entry name" value="Prot_kinase_dom"/>
</dbReference>
<dbReference type="InterPro" id="IPR011990">
    <property type="entry name" value="TPR-like_helical_dom_sf"/>
</dbReference>
<dbReference type="InterPro" id="IPR026000">
    <property type="entry name" value="Apc5_dom"/>
</dbReference>
<dbReference type="InterPro" id="IPR011009">
    <property type="entry name" value="Kinase-like_dom_sf"/>
</dbReference>
<dbReference type="PROSITE" id="PS00108">
    <property type="entry name" value="PROTEIN_KINASE_ST"/>
    <property type="match status" value="1"/>
</dbReference>
<dbReference type="Gene3D" id="1.25.40.10">
    <property type="entry name" value="Tetratricopeptide repeat domain"/>
    <property type="match status" value="2"/>
</dbReference>
<evidence type="ECO:0000256" key="2">
    <source>
        <dbReference type="ARBA" id="ARBA00022840"/>
    </source>
</evidence>
<protein>
    <recommendedName>
        <fullName evidence="3">Protein kinase domain-containing protein</fullName>
    </recommendedName>
</protein>
<dbReference type="EMBL" id="KN823005">
    <property type="protein sequence ID" value="KIO27683.1"/>
    <property type="molecule type" value="Genomic_DNA"/>
</dbReference>
<dbReference type="InterPro" id="IPR001245">
    <property type="entry name" value="Ser-Thr/Tyr_kinase_cat_dom"/>
</dbReference>
<dbReference type="AlphaFoldDB" id="A0A0C3L1R1"/>
<sequence length="745" mass="83703">MSWTEDRAKRRARAQIVDEEFKKLEEFNVDRRRIMIVDDDYQRSGGYGIVRQAELHHSAYLPAWLATRQYGPPRLVALKQIKISAADNMLDLKRAFTKEMLVWSQLKAHPGIAEFLGFYADFKRPEAWLLSPWEPNGNISEFVRSHNLEVPEKLSLVYDTADALAFLHQLDPPVCHGDIKSANVLVSADFRARLCDFGLARLHEDSGFGRLETSTGFKGSIRWCSPEILNGAPRAPTSDVYSWAWLVWEIMTGKLPYEDTSVDFVIMRQIFESPLPQVDGQSRLSDCLQVWELMTRCWNGDPLQRPTARMCRTAVTYLPRCTPTPGNADHQTRSAALLENLGDLESWKGNPENSSAYLDEALRLYREEADTKGIASVLRKQAVAAYRISDYVKVRAIATTALEHCRSLNDGPGIAEAAFYLGDSIWMLDASDEGATLLRESLEIRRTLGDDVGTVQCLERLADCERWKGQRLDALSTLDEAVAVASRSGDRLGLANALHAIGYTCTQLHDFAKAAEALSDAITITRSIGWEGGLSVTLNSMGGLKMRLEDYQAAEELFQESVSIARRIRDRFTVAGGLEGLGECCRSRSNPNEAIPLLEEACLLWHEVSQPEPSKRVASILVELKSNQGDKDGALFWLDHNIAVCRSLKEQLGVANHVEEKAEILVKAQRYDEAALHFEAAILTLKDNGYLWRSKLWRLCAIPKTVMKWERRLPLLCDLKKLQRRQPQLKTATLKLPISFNSGGP</sequence>
<dbReference type="GO" id="GO:0004674">
    <property type="term" value="F:protein serine/threonine kinase activity"/>
    <property type="evidence" value="ECO:0007669"/>
    <property type="project" value="TreeGrafter"/>
</dbReference>
<dbReference type="Pfam" id="PF13424">
    <property type="entry name" value="TPR_12"/>
    <property type="match status" value="2"/>
</dbReference>
<dbReference type="SUPFAM" id="SSF48452">
    <property type="entry name" value="TPR-like"/>
    <property type="match status" value="2"/>
</dbReference>
<dbReference type="HOGENOM" id="CLU_000288_7_37_1"/>
<keyword evidence="2" id="KW-0067">ATP-binding</keyword>
<dbReference type="Gene3D" id="1.10.510.10">
    <property type="entry name" value="Transferase(Phosphotransferase) domain 1"/>
    <property type="match status" value="1"/>
</dbReference>
<keyword evidence="5" id="KW-1185">Reference proteome</keyword>
<dbReference type="SMART" id="SM00220">
    <property type="entry name" value="S_TKc"/>
    <property type="match status" value="1"/>
</dbReference>
<dbReference type="PANTHER" id="PTHR44329">
    <property type="entry name" value="SERINE/THREONINE-PROTEIN KINASE TNNI3K-RELATED"/>
    <property type="match status" value="1"/>
</dbReference>
<dbReference type="PANTHER" id="PTHR44329:SF298">
    <property type="entry name" value="MIXED LINEAGE KINASE DOMAIN-LIKE PROTEIN"/>
    <property type="match status" value="1"/>
</dbReference>
<dbReference type="OrthoDB" id="3227842at2759"/>
<dbReference type="Pfam" id="PF12862">
    <property type="entry name" value="ANAPC5"/>
    <property type="match status" value="1"/>
</dbReference>
<dbReference type="STRING" id="1051891.A0A0C3L1R1"/>
<feature type="domain" description="Protein kinase" evidence="3">
    <location>
        <begin position="36"/>
        <end position="318"/>
    </location>
</feature>